<protein>
    <submittedName>
        <fullName evidence="3">Class D sortase</fullName>
    </submittedName>
</protein>
<dbReference type="Gene3D" id="2.40.260.10">
    <property type="entry name" value="Sortase"/>
    <property type="match status" value="1"/>
</dbReference>
<comment type="caution">
    <text evidence="3">The sequence shown here is derived from an EMBL/GenBank/DDBJ whole genome shotgun (WGS) entry which is preliminary data.</text>
</comment>
<proteinExistence type="predicted"/>
<sequence>MSASAVLLLVGGLWLTVFNGWTFMKGYSLGGGGGQQEVSAESKDRSAETKAASSEKQVADADAPLYPIRPKIGDEIGELSIPKLDAVLPIFHGTDEDELAKGVGHYADSVLPGEKDNAVLSGHRDTVFRKLGEVGVGDELIVTTSAGEFTYKVRKVRIVDADDRTVIVPKPRATLTVSTCYPFDFIGAAPERYILEAYLVK</sequence>
<dbReference type="Proteomes" id="UP001597451">
    <property type="component" value="Unassembled WGS sequence"/>
</dbReference>
<evidence type="ECO:0000256" key="1">
    <source>
        <dbReference type="ARBA" id="ARBA00022801"/>
    </source>
</evidence>
<dbReference type="NCBIfam" id="TIGR01076">
    <property type="entry name" value="sortase_fam"/>
    <property type="match status" value="1"/>
</dbReference>
<evidence type="ECO:0000313" key="3">
    <source>
        <dbReference type="EMBL" id="MFD2627835.1"/>
    </source>
</evidence>
<evidence type="ECO:0000313" key="4">
    <source>
        <dbReference type="Proteomes" id="UP001597451"/>
    </source>
</evidence>
<dbReference type="SUPFAM" id="SSF63817">
    <property type="entry name" value="Sortase"/>
    <property type="match status" value="1"/>
</dbReference>
<organism evidence="3 4">
    <name type="scientific">Oceanobacillus kapialis</name>
    <dbReference type="NCBI Taxonomy" id="481353"/>
    <lineage>
        <taxon>Bacteria</taxon>
        <taxon>Bacillati</taxon>
        <taxon>Bacillota</taxon>
        <taxon>Bacilli</taxon>
        <taxon>Bacillales</taxon>
        <taxon>Bacillaceae</taxon>
        <taxon>Oceanobacillus</taxon>
    </lineage>
</organism>
<dbReference type="InterPro" id="IPR023365">
    <property type="entry name" value="Sortase_dom-sf"/>
</dbReference>
<dbReference type="NCBIfam" id="NF033746">
    <property type="entry name" value="class_D_sortase"/>
    <property type="match status" value="1"/>
</dbReference>
<accession>A0ABW5PXD8</accession>
<feature type="region of interest" description="Disordered" evidence="2">
    <location>
        <begin position="34"/>
        <end position="58"/>
    </location>
</feature>
<dbReference type="InterPro" id="IPR041999">
    <property type="entry name" value="Sortase_D_1"/>
</dbReference>
<evidence type="ECO:0000256" key="2">
    <source>
        <dbReference type="SAM" id="MobiDB-lite"/>
    </source>
</evidence>
<dbReference type="Pfam" id="PF04203">
    <property type="entry name" value="Sortase"/>
    <property type="match status" value="1"/>
</dbReference>
<dbReference type="InterPro" id="IPR005754">
    <property type="entry name" value="Sortase"/>
</dbReference>
<reference evidence="4" key="1">
    <citation type="journal article" date="2019" name="Int. J. Syst. Evol. Microbiol.">
        <title>The Global Catalogue of Microorganisms (GCM) 10K type strain sequencing project: providing services to taxonomists for standard genome sequencing and annotation.</title>
        <authorList>
            <consortium name="The Broad Institute Genomics Platform"/>
            <consortium name="The Broad Institute Genome Sequencing Center for Infectious Disease"/>
            <person name="Wu L."/>
            <person name="Ma J."/>
        </authorList>
    </citation>
    <scope>NUCLEOTIDE SEQUENCE [LARGE SCALE GENOMIC DNA]</scope>
    <source>
        <strain evidence="4">TISTR 1858</strain>
    </source>
</reference>
<dbReference type="EMBL" id="JBHUMX010000006">
    <property type="protein sequence ID" value="MFD2627835.1"/>
    <property type="molecule type" value="Genomic_DNA"/>
</dbReference>
<dbReference type="RefSeq" id="WP_379560494.1">
    <property type="nucleotide sequence ID" value="NZ_JBHUMX010000006.1"/>
</dbReference>
<keyword evidence="4" id="KW-1185">Reference proteome</keyword>
<keyword evidence="1" id="KW-0378">Hydrolase</keyword>
<dbReference type="CDD" id="cd05828">
    <property type="entry name" value="Sortase_D_1"/>
    <property type="match status" value="1"/>
</dbReference>
<name>A0ABW5PXD8_9BACI</name>
<gene>
    <name evidence="3" type="ORF">ACFSUN_03375</name>
</gene>
<dbReference type="InterPro" id="IPR053525">
    <property type="entry name" value="Sortase_D"/>
</dbReference>